<accession>A0A7S3DPD0</accession>
<gene>
    <name evidence="1" type="ORF">APAL1065_LOCUS11681</name>
</gene>
<name>A0A7S3DPD0_9STRA</name>
<sequence length="395" mass="46035">MTFPPPPYQYKWLRPKGFLTTDTYKTYGNASDWVDEWHNMPVSDCQQWKKETVVSPVDTDVLVKDTPTTTPIPSNKSIAYITYGYLKPGSEPRFEMFIKGALETWLQGNDLYYVLNLQFQEKLESICMQEGYQEICSRLYPIYVQCTERYYGASPCCKMEQGLLKMIQEHDNYEWYVYQDDDMYIRTDYLEEFVKPLPSHEAMVLTAKPTRELGHTWDGDHRLRNNCSSHVDFKYPWGQPIIYSKPALQEVSNGFALKAMSDICQKFGITHDVGNPILHWMYLLPEVRLPTIPARDTPSYGRIDRPSPLMGMHGFGRPNGRTTRNTTDVHQAFSQYTYPTPPYQYTWHRPKGYMQTETYRLYGNASSWKDTWHTIPISDCQGPVHDPWSNSSTST</sequence>
<proteinExistence type="predicted"/>
<dbReference type="Gene3D" id="3.90.550.50">
    <property type="match status" value="1"/>
</dbReference>
<organism evidence="1">
    <name type="scientific">Entomoneis paludosa</name>
    <dbReference type="NCBI Taxonomy" id="265537"/>
    <lineage>
        <taxon>Eukaryota</taxon>
        <taxon>Sar</taxon>
        <taxon>Stramenopiles</taxon>
        <taxon>Ochrophyta</taxon>
        <taxon>Bacillariophyta</taxon>
        <taxon>Bacillariophyceae</taxon>
        <taxon>Bacillariophycidae</taxon>
        <taxon>Entomoneidaceae</taxon>
        <taxon>Entomoneis</taxon>
    </lineage>
</organism>
<reference evidence="1" key="1">
    <citation type="submission" date="2021-01" db="EMBL/GenBank/DDBJ databases">
        <authorList>
            <person name="Corre E."/>
            <person name="Pelletier E."/>
            <person name="Niang G."/>
            <person name="Scheremetjew M."/>
            <person name="Finn R."/>
            <person name="Kale V."/>
            <person name="Holt S."/>
            <person name="Cochrane G."/>
            <person name="Meng A."/>
            <person name="Brown T."/>
            <person name="Cohen L."/>
        </authorList>
    </citation>
    <scope>NUCLEOTIDE SEQUENCE</scope>
    <source>
        <strain evidence="1">CCMP125</strain>
    </source>
</reference>
<dbReference type="EMBL" id="HBHT01017507">
    <property type="protein sequence ID" value="CAD9964946.1"/>
    <property type="molecule type" value="Transcribed_RNA"/>
</dbReference>
<evidence type="ECO:0008006" key="2">
    <source>
        <dbReference type="Google" id="ProtNLM"/>
    </source>
</evidence>
<dbReference type="AlphaFoldDB" id="A0A7S3DPD0"/>
<evidence type="ECO:0000313" key="1">
    <source>
        <dbReference type="EMBL" id="CAD9964946.1"/>
    </source>
</evidence>
<protein>
    <recommendedName>
        <fullName evidence="2">Hexosyltransferase</fullName>
    </recommendedName>
</protein>